<gene>
    <name evidence="1" type="ORF">G7Y89_g15245</name>
</gene>
<dbReference type="Proteomes" id="UP000566819">
    <property type="component" value="Unassembled WGS sequence"/>
</dbReference>
<comment type="caution">
    <text evidence="1">The sequence shown here is derived from an EMBL/GenBank/DDBJ whole genome shotgun (WGS) entry which is preliminary data.</text>
</comment>
<evidence type="ECO:0000313" key="2">
    <source>
        <dbReference type="Proteomes" id="UP000566819"/>
    </source>
</evidence>
<protein>
    <submittedName>
        <fullName evidence="1">Uncharacterized protein</fullName>
    </submittedName>
</protein>
<dbReference type="AlphaFoldDB" id="A0A8H4QRH7"/>
<reference evidence="1 2" key="1">
    <citation type="submission" date="2020-03" db="EMBL/GenBank/DDBJ databases">
        <title>Draft Genome Sequence of Cudoniella acicularis.</title>
        <authorList>
            <person name="Buettner E."/>
            <person name="Kellner H."/>
        </authorList>
    </citation>
    <scope>NUCLEOTIDE SEQUENCE [LARGE SCALE GENOMIC DNA]</scope>
    <source>
        <strain evidence="1 2">DSM 108380</strain>
    </source>
</reference>
<dbReference type="OrthoDB" id="3599211at2759"/>
<keyword evidence="2" id="KW-1185">Reference proteome</keyword>
<sequence>MAHETSTKVGDGDGNGEGDGIELDIAALYLPVHCLCVQLSDCFVEQMAIVTSEKNISTEITSIKQRWEVFYRRLLVSRPVRPIWGLPEPHGYFGGRRCRNLSWGPGEDLEESELFQQNPVQIADLTSSILQNLQPIFLNTSIQDTNLQIVHQEAVTDLNTTALAVVPATLPERLSNFPNAPLDGNYLHSPAWWLAAFLDPATFPFIPALDTSFVYDKQQQKPDGGDWNWEFICRQLSQTSVYVSCVMGSG</sequence>
<name>A0A8H4QRH7_9HELO</name>
<accession>A0A8H4QRH7</accession>
<organism evidence="1 2">
    <name type="scientific">Cudoniella acicularis</name>
    <dbReference type="NCBI Taxonomy" id="354080"/>
    <lineage>
        <taxon>Eukaryota</taxon>
        <taxon>Fungi</taxon>
        <taxon>Dikarya</taxon>
        <taxon>Ascomycota</taxon>
        <taxon>Pezizomycotina</taxon>
        <taxon>Leotiomycetes</taxon>
        <taxon>Helotiales</taxon>
        <taxon>Tricladiaceae</taxon>
        <taxon>Cudoniella</taxon>
    </lineage>
</organism>
<dbReference type="EMBL" id="JAAMPI010002284">
    <property type="protein sequence ID" value="KAF4615871.1"/>
    <property type="molecule type" value="Genomic_DNA"/>
</dbReference>
<evidence type="ECO:0000313" key="1">
    <source>
        <dbReference type="EMBL" id="KAF4615871.1"/>
    </source>
</evidence>
<proteinExistence type="predicted"/>